<dbReference type="Proteomes" id="UP000290921">
    <property type="component" value="Unassembled WGS sequence"/>
</dbReference>
<gene>
    <name evidence="2" type="ORF">DP130_12240</name>
</gene>
<comment type="caution">
    <text evidence="2">The sequence shown here is derived from an EMBL/GenBank/DDBJ whole genome shotgun (WGS) entry which is preliminary data.</text>
</comment>
<name>A0A4Q0V9V8_CLOTA</name>
<dbReference type="EMBL" id="QMAP01000013">
    <property type="protein sequence ID" value="RXI45375.1"/>
    <property type="molecule type" value="Genomic_DNA"/>
</dbReference>
<dbReference type="RefSeq" id="WP_129030879.1">
    <property type="nucleotide sequence ID" value="NZ_QMAP01000013.1"/>
</dbReference>
<protein>
    <submittedName>
        <fullName evidence="2">Uncharacterized protein</fullName>
    </submittedName>
</protein>
<organism evidence="2 3">
    <name type="scientific">Clostridium tetani</name>
    <dbReference type="NCBI Taxonomy" id="1513"/>
    <lineage>
        <taxon>Bacteria</taxon>
        <taxon>Bacillati</taxon>
        <taxon>Bacillota</taxon>
        <taxon>Clostridia</taxon>
        <taxon>Eubacteriales</taxon>
        <taxon>Clostridiaceae</taxon>
        <taxon>Clostridium</taxon>
    </lineage>
</organism>
<dbReference type="AlphaFoldDB" id="A0A4Q0V9V8"/>
<keyword evidence="1" id="KW-0472">Membrane</keyword>
<feature type="transmembrane region" description="Helical" evidence="1">
    <location>
        <begin position="12"/>
        <end position="33"/>
    </location>
</feature>
<keyword evidence="1" id="KW-1133">Transmembrane helix</keyword>
<feature type="transmembrane region" description="Helical" evidence="1">
    <location>
        <begin position="39"/>
        <end position="59"/>
    </location>
</feature>
<evidence type="ECO:0000256" key="1">
    <source>
        <dbReference type="SAM" id="Phobius"/>
    </source>
</evidence>
<proteinExistence type="predicted"/>
<accession>A0A4Q0V9V8</accession>
<evidence type="ECO:0000313" key="3">
    <source>
        <dbReference type="Proteomes" id="UP000290921"/>
    </source>
</evidence>
<evidence type="ECO:0000313" key="2">
    <source>
        <dbReference type="EMBL" id="RXI45375.1"/>
    </source>
</evidence>
<sequence>MNNTENIYKKFFINSVIFAVCLVLSNFVVYSFSEKSSPNLLTMGYMAFVVFYAGSLIIYKIKKMFSNNK</sequence>
<keyword evidence="1" id="KW-0812">Transmembrane</keyword>
<reference evidence="2 3" key="1">
    <citation type="submission" date="2018-06" db="EMBL/GenBank/DDBJ databases">
        <title>Genome conservation of Clostridium tetani.</title>
        <authorList>
            <person name="Bruggemann H."/>
            <person name="Popoff M.R."/>
        </authorList>
    </citation>
    <scope>NUCLEOTIDE SEQUENCE [LARGE SCALE GENOMIC DNA]</scope>
    <source>
        <strain evidence="2 3">2017.061</strain>
    </source>
</reference>